<dbReference type="STRING" id="212602.A0A420I1M9"/>
<dbReference type="GO" id="GO:0003676">
    <property type="term" value="F:nucleic acid binding"/>
    <property type="evidence" value="ECO:0007669"/>
    <property type="project" value="InterPro"/>
</dbReference>
<feature type="domain" description="RNase H type-1" evidence="1">
    <location>
        <begin position="1"/>
        <end position="77"/>
    </location>
</feature>
<comment type="caution">
    <text evidence="2">The sequence shown here is derived from an EMBL/GenBank/DDBJ whole genome shotgun (WGS) entry which is preliminary data.</text>
</comment>
<accession>A0A420I1M9</accession>
<dbReference type="AlphaFoldDB" id="A0A420I1M9"/>
<protein>
    <recommendedName>
        <fullName evidence="1">RNase H type-1 domain-containing protein</fullName>
    </recommendedName>
</protein>
<evidence type="ECO:0000313" key="2">
    <source>
        <dbReference type="EMBL" id="RKF63546.1"/>
    </source>
</evidence>
<dbReference type="Proteomes" id="UP000286134">
    <property type="component" value="Unassembled WGS sequence"/>
</dbReference>
<keyword evidence="3" id="KW-1185">Reference proteome</keyword>
<evidence type="ECO:0000259" key="1">
    <source>
        <dbReference type="PROSITE" id="PS50879"/>
    </source>
</evidence>
<dbReference type="SUPFAM" id="SSF53098">
    <property type="entry name" value="Ribonuclease H-like"/>
    <property type="match status" value="1"/>
</dbReference>
<gene>
    <name evidence="2" type="ORF">OnM2_024072</name>
</gene>
<dbReference type="Gene3D" id="3.30.420.10">
    <property type="entry name" value="Ribonuclease H-like superfamily/Ribonuclease H"/>
    <property type="match status" value="1"/>
</dbReference>
<sequence length="161" mass="18582">MVLQDINAVHTLLDSQAATLRIQNLRPRTGQWLAYRIRDKVEELQSHQLEVYVHWVLGHMKIEGNEQVDKATKKAATCSRKYSEEFIALSHVRCPVIERRCIECRQWLSKELCRRNPVSQSKCKLDLRTKSVNAIAFRTKKTIAISLSSVKILTCLHRGIS</sequence>
<dbReference type="CDD" id="cd09276">
    <property type="entry name" value="Rnase_HI_RT_non_LTR"/>
    <property type="match status" value="1"/>
</dbReference>
<dbReference type="PROSITE" id="PS50879">
    <property type="entry name" value="RNASE_H_1"/>
    <property type="match status" value="1"/>
</dbReference>
<name>A0A420I1M9_9PEZI</name>
<dbReference type="InterPro" id="IPR012337">
    <property type="entry name" value="RNaseH-like_sf"/>
</dbReference>
<dbReference type="InterPro" id="IPR002156">
    <property type="entry name" value="RNaseH_domain"/>
</dbReference>
<proteinExistence type="predicted"/>
<reference evidence="2 3" key="1">
    <citation type="journal article" date="2018" name="BMC Genomics">
        <title>Comparative genome analyses reveal sequence features reflecting distinct modes of host-adaptation between dicot and monocot powdery mildew.</title>
        <authorList>
            <person name="Wu Y."/>
            <person name="Ma X."/>
            <person name="Pan Z."/>
            <person name="Kale S.D."/>
            <person name="Song Y."/>
            <person name="King H."/>
            <person name="Zhang Q."/>
            <person name="Presley C."/>
            <person name="Deng X."/>
            <person name="Wei C.I."/>
            <person name="Xiao S."/>
        </authorList>
    </citation>
    <scope>NUCLEOTIDE SEQUENCE [LARGE SCALE GENOMIC DNA]</scope>
    <source>
        <strain evidence="2">UMSG2</strain>
    </source>
</reference>
<evidence type="ECO:0000313" key="3">
    <source>
        <dbReference type="Proteomes" id="UP000286134"/>
    </source>
</evidence>
<organism evidence="2 3">
    <name type="scientific">Erysiphe neolycopersici</name>
    <dbReference type="NCBI Taxonomy" id="212602"/>
    <lineage>
        <taxon>Eukaryota</taxon>
        <taxon>Fungi</taxon>
        <taxon>Dikarya</taxon>
        <taxon>Ascomycota</taxon>
        <taxon>Pezizomycotina</taxon>
        <taxon>Leotiomycetes</taxon>
        <taxon>Erysiphales</taxon>
        <taxon>Erysiphaceae</taxon>
        <taxon>Erysiphe</taxon>
    </lineage>
</organism>
<dbReference type="OrthoDB" id="4226915at2759"/>
<dbReference type="InterPro" id="IPR036397">
    <property type="entry name" value="RNaseH_sf"/>
</dbReference>
<dbReference type="EMBL" id="MCFK01002490">
    <property type="protein sequence ID" value="RKF63546.1"/>
    <property type="molecule type" value="Genomic_DNA"/>
</dbReference>
<dbReference type="GO" id="GO:0004523">
    <property type="term" value="F:RNA-DNA hybrid ribonuclease activity"/>
    <property type="evidence" value="ECO:0007669"/>
    <property type="project" value="InterPro"/>
</dbReference>